<evidence type="ECO:0000256" key="1">
    <source>
        <dbReference type="ARBA" id="ARBA00022857"/>
    </source>
</evidence>
<keyword evidence="2" id="KW-0560">Oxidoreductase</keyword>
<dbReference type="PANTHER" id="PTHR48106:SF13">
    <property type="entry name" value="QUINONE OXIDOREDUCTASE-RELATED"/>
    <property type="match status" value="1"/>
</dbReference>
<feature type="domain" description="Enoyl reductase (ER)" evidence="3">
    <location>
        <begin position="33"/>
        <end position="337"/>
    </location>
</feature>
<dbReference type="Gene3D" id="3.40.50.720">
    <property type="entry name" value="NAD(P)-binding Rossmann-like Domain"/>
    <property type="match status" value="1"/>
</dbReference>
<dbReference type="InterPro" id="IPR013149">
    <property type="entry name" value="ADH-like_C"/>
</dbReference>
<dbReference type="EMBL" id="AZFZ01000010">
    <property type="protein sequence ID" value="KRM44667.1"/>
    <property type="molecule type" value="Genomic_DNA"/>
</dbReference>
<accession>A0A0R1YYF9</accession>
<dbReference type="InterPro" id="IPR020843">
    <property type="entry name" value="ER"/>
</dbReference>
<dbReference type="GO" id="GO:0035925">
    <property type="term" value="F:mRNA 3'-UTR AU-rich region binding"/>
    <property type="evidence" value="ECO:0007669"/>
    <property type="project" value="TreeGrafter"/>
</dbReference>
<dbReference type="GO" id="GO:0005829">
    <property type="term" value="C:cytosol"/>
    <property type="evidence" value="ECO:0007669"/>
    <property type="project" value="TreeGrafter"/>
</dbReference>
<dbReference type="InterPro" id="IPR013154">
    <property type="entry name" value="ADH-like_N"/>
</dbReference>
<dbReference type="Gene3D" id="3.90.180.10">
    <property type="entry name" value="Medium-chain alcohol dehydrogenases, catalytic domain"/>
    <property type="match status" value="1"/>
</dbReference>
<dbReference type="GO" id="GO:0003960">
    <property type="term" value="F:quinone reductase (NADPH) activity"/>
    <property type="evidence" value="ECO:0007669"/>
    <property type="project" value="TreeGrafter"/>
</dbReference>
<organism evidence="4 5">
    <name type="scientific">Lentilactobacillus parafarraginis DSM 18390 = JCM 14109</name>
    <dbReference type="NCBI Taxonomy" id="1423786"/>
    <lineage>
        <taxon>Bacteria</taxon>
        <taxon>Bacillati</taxon>
        <taxon>Bacillota</taxon>
        <taxon>Bacilli</taxon>
        <taxon>Lactobacillales</taxon>
        <taxon>Lactobacillaceae</taxon>
        <taxon>Lentilactobacillus</taxon>
    </lineage>
</organism>
<dbReference type="Pfam" id="PF08240">
    <property type="entry name" value="ADH_N"/>
    <property type="match status" value="1"/>
</dbReference>
<name>A0A0R1YYF9_9LACO</name>
<reference evidence="4 5" key="1">
    <citation type="journal article" date="2015" name="Genome Announc.">
        <title>Expanding the biotechnology potential of lactobacilli through comparative genomics of 213 strains and associated genera.</title>
        <authorList>
            <person name="Sun Z."/>
            <person name="Harris H.M."/>
            <person name="McCann A."/>
            <person name="Guo C."/>
            <person name="Argimon S."/>
            <person name="Zhang W."/>
            <person name="Yang X."/>
            <person name="Jeffery I.B."/>
            <person name="Cooney J.C."/>
            <person name="Kagawa T.F."/>
            <person name="Liu W."/>
            <person name="Song Y."/>
            <person name="Salvetti E."/>
            <person name="Wrobel A."/>
            <person name="Rasinkangas P."/>
            <person name="Parkhill J."/>
            <person name="Rea M.C."/>
            <person name="O'Sullivan O."/>
            <person name="Ritari J."/>
            <person name="Douillard F.P."/>
            <person name="Paul Ross R."/>
            <person name="Yang R."/>
            <person name="Briner A.E."/>
            <person name="Felis G.E."/>
            <person name="de Vos W.M."/>
            <person name="Barrangou R."/>
            <person name="Klaenhammer T.R."/>
            <person name="Caufield P.W."/>
            <person name="Cui Y."/>
            <person name="Zhang H."/>
            <person name="O'Toole P.W."/>
        </authorList>
    </citation>
    <scope>NUCLEOTIDE SEQUENCE [LARGE SCALE GENOMIC DNA]</scope>
    <source>
        <strain evidence="4 5">DSM 18390</strain>
    </source>
</reference>
<proteinExistence type="predicted"/>
<evidence type="ECO:0000259" key="3">
    <source>
        <dbReference type="SMART" id="SM00829"/>
    </source>
</evidence>
<dbReference type="AlphaFoldDB" id="A0A0R1YYF9"/>
<dbReference type="PATRIC" id="fig|1423786.4.peg.120"/>
<sequence>MKEASTTEYLYYHARDQQKGNAELKALYFNEFGDSSVLKYGDVPTPTITKDELLVKTSDIGLNFADIYRRRGTYHLEKHTPYINGYEAAGTIEKVGGTDSSWHIGEAILFVDVPLANAEYVAIPKENAIRLPQGISLKLAATIGLQGLTADFLAHDLAKNKPGDKAFIHGISGGVGQILSQILTADGVQVYGSTSTQDKQRIALNEGAKDVFIRHPHWDDKLASKFTTVFDGVGRTLPLSLKLASRRGKVVFFGMAGGNPPKIDLLEVMGKSQTIATGDLWDYLTSFDERKKRSQRLFDYFLNGKIHLSSPTTFKLAEGRQAHELLESGKSSGKILLVP</sequence>
<evidence type="ECO:0000313" key="4">
    <source>
        <dbReference type="EMBL" id="KRM44667.1"/>
    </source>
</evidence>
<keyword evidence="1" id="KW-0521">NADP</keyword>
<protein>
    <submittedName>
        <fullName evidence="4">GroES-like protein</fullName>
    </submittedName>
</protein>
<dbReference type="Proteomes" id="UP000051010">
    <property type="component" value="Unassembled WGS sequence"/>
</dbReference>
<dbReference type="GO" id="GO:0070402">
    <property type="term" value="F:NADPH binding"/>
    <property type="evidence" value="ECO:0007669"/>
    <property type="project" value="TreeGrafter"/>
</dbReference>
<dbReference type="SUPFAM" id="SSF50129">
    <property type="entry name" value="GroES-like"/>
    <property type="match status" value="1"/>
</dbReference>
<gene>
    <name evidence="4" type="ORF">FD47_GL000120</name>
</gene>
<dbReference type="InterPro" id="IPR036291">
    <property type="entry name" value="NAD(P)-bd_dom_sf"/>
</dbReference>
<dbReference type="SMART" id="SM00829">
    <property type="entry name" value="PKS_ER"/>
    <property type="match status" value="1"/>
</dbReference>
<dbReference type="InterPro" id="IPR011032">
    <property type="entry name" value="GroES-like_sf"/>
</dbReference>
<dbReference type="PANTHER" id="PTHR48106">
    <property type="entry name" value="QUINONE OXIDOREDUCTASE PIG3-RELATED"/>
    <property type="match status" value="1"/>
</dbReference>
<comment type="caution">
    <text evidence="4">The sequence shown here is derived from an EMBL/GenBank/DDBJ whole genome shotgun (WGS) entry which is preliminary data.</text>
</comment>
<dbReference type="SUPFAM" id="SSF51735">
    <property type="entry name" value="NAD(P)-binding Rossmann-fold domains"/>
    <property type="match status" value="1"/>
</dbReference>
<dbReference type="Pfam" id="PF00107">
    <property type="entry name" value="ADH_zinc_N"/>
    <property type="match status" value="1"/>
</dbReference>
<evidence type="ECO:0000256" key="2">
    <source>
        <dbReference type="ARBA" id="ARBA00023002"/>
    </source>
</evidence>
<evidence type="ECO:0000313" key="5">
    <source>
        <dbReference type="Proteomes" id="UP000051010"/>
    </source>
</evidence>